<sequence>MRSTRSLAVIASLGAAAALALAGCSQGSDSSDSGDAASGDAAGSGASGSVITLNVGASPTPHAKILQYIQDNLAADAGLDLNIVEYSDYVQPNVALNDGSLDANYFQTVPYLEQQEEESGYDFTAGEGVHLEPLAIYSDKIADLADFPEGGTIGIISDTANQSRALALLADNGFVELPADGTDANVNTVTKLKDFDFQEVEGAQLVRSLQDVDLAVINGNYAQEGGLSQADDALAVESAENNPAVNVLVWKTDVSGDKKAGVEKLEELLHSDEVKQFIEDTWTDGSVIPAF</sequence>
<dbReference type="RefSeq" id="WP_380975741.1">
    <property type="nucleotide sequence ID" value="NZ_JBHTEF010000001.1"/>
</dbReference>
<accession>A0ABW2SQ66</accession>
<feature type="chain" id="PRO_5046636074" description="Lipoprotein" evidence="7">
    <location>
        <begin position="23"/>
        <end position="291"/>
    </location>
</feature>
<evidence type="ECO:0000256" key="7">
    <source>
        <dbReference type="SAM" id="SignalP"/>
    </source>
</evidence>
<keyword evidence="3" id="KW-0472">Membrane</keyword>
<dbReference type="PROSITE" id="PS51257">
    <property type="entry name" value="PROKAR_LIPOPROTEIN"/>
    <property type="match status" value="1"/>
</dbReference>
<evidence type="ECO:0000256" key="2">
    <source>
        <dbReference type="ARBA" id="ARBA00022729"/>
    </source>
</evidence>
<comment type="subcellular location">
    <subcellularLocation>
        <location evidence="1">Membrane</location>
        <topology evidence="1">Lipid-anchor</topology>
    </subcellularLocation>
</comment>
<gene>
    <name evidence="8" type="ORF">ACFQWG_12315</name>
</gene>
<evidence type="ECO:0000256" key="1">
    <source>
        <dbReference type="ARBA" id="ARBA00004635"/>
    </source>
</evidence>
<organism evidence="8 9">
    <name type="scientific">Schaalia naturae</name>
    <dbReference type="NCBI Taxonomy" id="635203"/>
    <lineage>
        <taxon>Bacteria</taxon>
        <taxon>Bacillati</taxon>
        <taxon>Actinomycetota</taxon>
        <taxon>Actinomycetes</taxon>
        <taxon>Actinomycetales</taxon>
        <taxon>Actinomycetaceae</taxon>
        <taxon>Schaalia</taxon>
    </lineage>
</organism>
<comment type="caution">
    <text evidence="8">The sequence shown here is derived from an EMBL/GenBank/DDBJ whole genome shotgun (WGS) entry which is preliminary data.</text>
</comment>
<name>A0ABW2SQ66_9ACTO</name>
<dbReference type="Proteomes" id="UP001596527">
    <property type="component" value="Unassembled WGS sequence"/>
</dbReference>
<reference evidence="9" key="1">
    <citation type="journal article" date="2019" name="Int. J. Syst. Evol. Microbiol.">
        <title>The Global Catalogue of Microorganisms (GCM) 10K type strain sequencing project: providing services to taxonomists for standard genome sequencing and annotation.</title>
        <authorList>
            <consortium name="The Broad Institute Genomics Platform"/>
            <consortium name="The Broad Institute Genome Sequencing Center for Infectious Disease"/>
            <person name="Wu L."/>
            <person name="Ma J."/>
        </authorList>
    </citation>
    <scope>NUCLEOTIDE SEQUENCE [LARGE SCALE GENOMIC DNA]</scope>
    <source>
        <strain evidence="9">CCUG 56698</strain>
    </source>
</reference>
<keyword evidence="4" id="KW-0564">Palmitate</keyword>
<dbReference type="Pfam" id="PF03180">
    <property type="entry name" value="Lipoprotein_9"/>
    <property type="match status" value="1"/>
</dbReference>
<keyword evidence="9" id="KW-1185">Reference proteome</keyword>
<dbReference type="PANTHER" id="PTHR30429:SF0">
    <property type="entry name" value="METHIONINE-BINDING LIPOPROTEIN METQ"/>
    <property type="match status" value="1"/>
</dbReference>
<feature type="signal peptide" evidence="7">
    <location>
        <begin position="1"/>
        <end position="22"/>
    </location>
</feature>
<keyword evidence="2 7" id="KW-0732">Signal</keyword>
<dbReference type="Gene3D" id="3.40.190.10">
    <property type="entry name" value="Periplasmic binding protein-like II"/>
    <property type="match status" value="2"/>
</dbReference>
<proteinExistence type="inferred from homology"/>
<protein>
    <recommendedName>
        <fullName evidence="6">Lipoprotein</fullName>
    </recommendedName>
</protein>
<evidence type="ECO:0000256" key="5">
    <source>
        <dbReference type="ARBA" id="ARBA00023288"/>
    </source>
</evidence>
<comment type="similarity">
    <text evidence="6">Belongs to the nlpA lipoprotein family.</text>
</comment>
<evidence type="ECO:0000313" key="8">
    <source>
        <dbReference type="EMBL" id="MFC7581979.1"/>
    </source>
</evidence>
<evidence type="ECO:0000313" key="9">
    <source>
        <dbReference type="Proteomes" id="UP001596527"/>
    </source>
</evidence>
<dbReference type="PANTHER" id="PTHR30429">
    <property type="entry name" value="D-METHIONINE-BINDING LIPOPROTEIN METQ"/>
    <property type="match status" value="1"/>
</dbReference>
<evidence type="ECO:0000256" key="4">
    <source>
        <dbReference type="ARBA" id="ARBA00023139"/>
    </source>
</evidence>
<keyword evidence="5 6" id="KW-0449">Lipoprotein</keyword>
<dbReference type="InterPro" id="IPR004872">
    <property type="entry name" value="Lipoprotein_NlpA"/>
</dbReference>
<evidence type="ECO:0000256" key="6">
    <source>
        <dbReference type="PIRNR" id="PIRNR002854"/>
    </source>
</evidence>
<dbReference type="EMBL" id="JBHTEF010000001">
    <property type="protein sequence ID" value="MFC7581979.1"/>
    <property type="molecule type" value="Genomic_DNA"/>
</dbReference>
<dbReference type="CDD" id="cd13597">
    <property type="entry name" value="PBP2_lipoprotein_Tp32"/>
    <property type="match status" value="1"/>
</dbReference>
<dbReference type="PIRSF" id="PIRSF002854">
    <property type="entry name" value="MetQ"/>
    <property type="match status" value="1"/>
</dbReference>
<dbReference type="SUPFAM" id="SSF53850">
    <property type="entry name" value="Periplasmic binding protein-like II"/>
    <property type="match status" value="1"/>
</dbReference>
<evidence type="ECO:0000256" key="3">
    <source>
        <dbReference type="ARBA" id="ARBA00023136"/>
    </source>
</evidence>